<sequence>SVSPDFKIIVMSATLQGKVLADYFRDLNAAASGGSLKPIYVGVKRFAVESYYLDDLWGLSRPPDLSSGTVADTLRARNATSKVLPNDATEGINRLTKLQDSAMEAVESKVAPAGTTGFADV</sequence>
<feature type="non-terminal residue" evidence="1">
    <location>
        <position position="121"/>
    </location>
</feature>
<accession>A0A7J6Q1S3</accession>
<comment type="caution">
    <text evidence="1">The sequence shown here is derived from an EMBL/GenBank/DDBJ whole genome shotgun (WGS) entry which is preliminary data.</text>
</comment>
<dbReference type="EMBL" id="JABANM010032714">
    <property type="protein sequence ID" value="KAF4702464.1"/>
    <property type="molecule type" value="Genomic_DNA"/>
</dbReference>
<organism evidence="1 2">
    <name type="scientific">Perkinsus olseni</name>
    <name type="common">Perkinsus atlanticus</name>
    <dbReference type="NCBI Taxonomy" id="32597"/>
    <lineage>
        <taxon>Eukaryota</taxon>
        <taxon>Sar</taxon>
        <taxon>Alveolata</taxon>
        <taxon>Perkinsozoa</taxon>
        <taxon>Perkinsea</taxon>
        <taxon>Perkinsida</taxon>
        <taxon>Perkinsidae</taxon>
        <taxon>Perkinsus</taxon>
    </lineage>
</organism>
<proteinExistence type="predicted"/>
<dbReference type="AlphaFoldDB" id="A0A7J6Q1S3"/>
<protein>
    <submittedName>
        <fullName evidence="1">Uncharacterized protein</fullName>
    </submittedName>
</protein>
<reference evidence="1 2" key="1">
    <citation type="submission" date="2020-04" db="EMBL/GenBank/DDBJ databases">
        <title>Perkinsus olseni comparative genomics.</title>
        <authorList>
            <person name="Bogema D.R."/>
        </authorList>
    </citation>
    <scope>NUCLEOTIDE SEQUENCE [LARGE SCALE GENOMIC DNA]</scope>
    <source>
        <strain evidence="1">ATCC PRA-205</strain>
    </source>
</reference>
<evidence type="ECO:0000313" key="2">
    <source>
        <dbReference type="Proteomes" id="UP000574390"/>
    </source>
</evidence>
<gene>
    <name evidence="1" type="ORF">FOZ62_021071</name>
</gene>
<dbReference type="Proteomes" id="UP000574390">
    <property type="component" value="Unassembled WGS sequence"/>
</dbReference>
<feature type="non-terminal residue" evidence="1">
    <location>
        <position position="1"/>
    </location>
</feature>
<evidence type="ECO:0000313" key="1">
    <source>
        <dbReference type="EMBL" id="KAF4702464.1"/>
    </source>
</evidence>
<name>A0A7J6Q1S3_PEROL</name>